<dbReference type="InterPro" id="IPR041468">
    <property type="entry name" value="HTH_ParB/Spo0J"/>
</dbReference>
<evidence type="ECO:0000256" key="3">
    <source>
        <dbReference type="ARBA" id="ARBA00022829"/>
    </source>
</evidence>
<dbReference type="Proteomes" id="UP000823960">
    <property type="component" value="Unassembled WGS sequence"/>
</dbReference>
<evidence type="ECO:0000313" key="7">
    <source>
        <dbReference type="Proteomes" id="UP000823960"/>
    </source>
</evidence>
<gene>
    <name evidence="6" type="ORF">IAD28_03565</name>
</gene>
<dbReference type="Gene3D" id="3.90.1530.30">
    <property type="match status" value="1"/>
</dbReference>
<dbReference type="Gene3D" id="1.10.10.2830">
    <property type="match status" value="1"/>
</dbReference>
<proteinExistence type="inferred from homology"/>
<dbReference type="FunFam" id="3.90.1530.30:FF:000001">
    <property type="entry name" value="Chromosome partitioning protein ParB"/>
    <property type="match status" value="1"/>
</dbReference>
<evidence type="ECO:0000256" key="1">
    <source>
        <dbReference type="ARBA" id="ARBA00004453"/>
    </source>
</evidence>
<dbReference type="PANTHER" id="PTHR33375:SF1">
    <property type="entry name" value="CHROMOSOME-PARTITIONING PROTEIN PARB-RELATED"/>
    <property type="match status" value="1"/>
</dbReference>
<dbReference type="SUPFAM" id="SSF110849">
    <property type="entry name" value="ParB/Sulfiredoxin"/>
    <property type="match status" value="1"/>
</dbReference>
<dbReference type="GO" id="GO:0003677">
    <property type="term" value="F:DNA binding"/>
    <property type="evidence" value="ECO:0007669"/>
    <property type="project" value="UniProtKB-KW"/>
</dbReference>
<name>A0A9D1NQ03_9FIRM</name>
<reference evidence="6" key="2">
    <citation type="journal article" date="2021" name="PeerJ">
        <title>Extensive microbial diversity within the chicken gut microbiome revealed by metagenomics and culture.</title>
        <authorList>
            <person name="Gilroy R."/>
            <person name="Ravi A."/>
            <person name="Getino M."/>
            <person name="Pursley I."/>
            <person name="Horton D.L."/>
            <person name="Alikhan N.F."/>
            <person name="Baker D."/>
            <person name="Gharbi K."/>
            <person name="Hall N."/>
            <person name="Watson M."/>
            <person name="Adriaenssens E.M."/>
            <person name="Foster-Nyarko E."/>
            <person name="Jarju S."/>
            <person name="Secka A."/>
            <person name="Antonio M."/>
            <person name="Oren A."/>
            <person name="Chaudhuri R.R."/>
            <person name="La Ragione R."/>
            <person name="Hildebrand F."/>
            <person name="Pallen M.J."/>
        </authorList>
    </citation>
    <scope>NUCLEOTIDE SEQUENCE</scope>
    <source>
        <strain evidence="6">1370</strain>
    </source>
</reference>
<organism evidence="6 7">
    <name type="scientific">Candidatus Faeciplasma avium</name>
    <dbReference type="NCBI Taxonomy" id="2840798"/>
    <lineage>
        <taxon>Bacteria</taxon>
        <taxon>Bacillati</taxon>
        <taxon>Bacillota</taxon>
        <taxon>Clostridia</taxon>
        <taxon>Eubacteriales</taxon>
        <taxon>Oscillospiraceae</taxon>
        <taxon>Oscillospiraceae incertae sedis</taxon>
        <taxon>Candidatus Faeciplasma</taxon>
    </lineage>
</organism>
<dbReference type="GO" id="GO:0045881">
    <property type="term" value="P:positive regulation of sporulation resulting in formation of a cellular spore"/>
    <property type="evidence" value="ECO:0007669"/>
    <property type="project" value="TreeGrafter"/>
</dbReference>
<comment type="caution">
    <text evidence="6">The sequence shown here is derived from an EMBL/GenBank/DDBJ whole genome shotgun (WGS) entry which is preliminary data.</text>
</comment>
<sequence>MARSKGLGMGMDALYNENDSGVKPKTLRITQLYPNKEQPRTDFNHETLASLSESIKQHGVLQPLLVRPMEDGNYQIVAGERRWRAARMAGLEEVPVIIKELSDRETMEMALVENLQRENLNPVEEALGYKELMDRYGYTQEQVAKIVGRSRPVIANALRLLTLDELIITSIRDGVISPSHAKVLCGVEDPKEREVLAARIKKDILSVRELEELIRKSREAREKKIKLPKKKDVFLREIEISLAELTGRKVVVTGKNRGGKIEIEYYNKDDLTRISRLLEKLKSL</sequence>
<evidence type="ECO:0000259" key="5">
    <source>
        <dbReference type="SMART" id="SM00470"/>
    </source>
</evidence>
<dbReference type="InterPro" id="IPR050336">
    <property type="entry name" value="Chromosome_partition/occlusion"/>
</dbReference>
<dbReference type="AlphaFoldDB" id="A0A9D1NQ03"/>
<dbReference type="Pfam" id="PF02195">
    <property type="entry name" value="ParB_N"/>
    <property type="match status" value="1"/>
</dbReference>
<dbReference type="InterPro" id="IPR036086">
    <property type="entry name" value="ParB/Sulfiredoxin_sf"/>
</dbReference>
<evidence type="ECO:0000313" key="6">
    <source>
        <dbReference type="EMBL" id="HIV10759.1"/>
    </source>
</evidence>
<accession>A0A9D1NQ03</accession>
<comment type="subcellular location">
    <subcellularLocation>
        <location evidence="1">Cytoplasm</location>
        <location evidence="1">Nucleoid</location>
    </subcellularLocation>
</comment>
<dbReference type="PANTHER" id="PTHR33375">
    <property type="entry name" value="CHROMOSOME-PARTITIONING PROTEIN PARB-RELATED"/>
    <property type="match status" value="1"/>
</dbReference>
<dbReference type="SMART" id="SM00470">
    <property type="entry name" value="ParB"/>
    <property type="match status" value="1"/>
</dbReference>
<dbReference type="GO" id="GO:0009295">
    <property type="term" value="C:nucleoid"/>
    <property type="evidence" value="ECO:0007669"/>
    <property type="project" value="UniProtKB-SubCell"/>
</dbReference>
<dbReference type="NCBIfam" id="TIGR00180">
    <property type="entry name" value="parB_part"/>
    <property type="match status" value="1"/>
</dbReference>
<comment type="similarity">
    <text evidence="2">Belongs to the ParB family.</text>
</comment>
<dbReference type="Pfam" id="PF17762">
    <property type="entry name" value="HTH_ParB"/>
    <property type="match status" value="1"/>
</dbReference>
<keyword evidence="4" id="KW-0238">DNA-binding</keyword>
<dbReference type="GO" id="GO:0007059">
    <property type="term" value="P:chromosome segregation"/>
    <property type="evidence" value="ECO:0007669"/>
    <property type="project" value="UniProtKB-KW"/>
</dbReference>
<dbReference type="FunFam" id="1.10.10.2830:FF:000001">
    <property type="entry name" value="Chromosome partitioning protein ParB"/>
    <property type="match status" value="1"/>
</dbReference>
<reference evidence="6" key="1">
    <citation type="submission" date="2020-10" db="EMBL/GenBank/DDBJ databases">
        <authorList>
            <person name="Gilroy R."/>
        </authorList>
    </citation>
    <scope>NUCLEOTIDE SEQUENCE</scope>
    <source>
        <strain evidence="6">1370</strain>
    </source>
</reference>
<dbReference type="CDD" id="cd16393">
    <property type="entry name" value="SPO0J_N"/>
    <property type="match status" value="1"/>
</dbReference>
<dbReference type="InterPro" id="IPR004437">
    <property type="entry name" value="ParB/RepB/Spo0J"/>
</dbReference>
<keyword evidence="3" id="KW-0159">Chromosome partition</keyword>
<dbReference type="GO" id="GO:0005694">
    <property type="term" value="C:chromosome"/>
    <property type="evidence" value="ECO:0007669"/>
    <property type="project" value="TreeGrafter"/>
</dbReference>
<dbReference type="EMBL" id="DVOL01000045">
    <property type="protein sequence ID" value="HIV10759.1"/>
    <property type="molecule type" value="Genomic_DNA"/>
</dbReference>
<dbReference type="InterPro" id="IPR003115">
    <property type="entry name" value="ParB_N"/>
</dbReference>
<evidence type="ECO:0000256" key="4">
    <source>
        <dbReference type="ARBA" id="ARBA00023125"/>
    </source>
</evidence>
<evidence type="ECO:0000256" key="2">
    <source>
        <dbReference type="ARBA" id="ARBA00006295"/>
    </source>
</evidence>
<feature type="domain" description="ParB-like N-terminal" evidence="5">
    <location>
        <begin position="25"/>
        <end position="115"/>
    </location>
</feature>
<protein>
    <submittedName>
        <fullName evidence="6">ParB/RepB/Spo0J family partition protein</fullName>
    </submittedName>
</protein>